<protein>
    <submittedName>
        <fullName evidence="1">22871_t:CDS:1</fullName>
    </submittedName>
</protein>
<gene>
    <name evidence="1" type="ORF">DERYTH_LOCUS14850</name>
</gene>
<reference evidence="1" key="1">
    <citation type="submission" date="2021-06" db="EMBL/GenBank/DDBJ databases">
        <authorList>
            <person name="Kallberg Y."/>
            <person name="Tangrot J."/>
            <person name="Rosling A."/>
        </authorList>
    </citation>
    <scope>NUCLEOTIDE SEQUENCE</scope>
    <source>
        <strain evidence="1">MA453B</strain>
    </source>
</reference>
<sequence length="256" mass="29412">MDSTLKQTYKTTKLLYCIYHISQNFLKNLKAKLGVAYGQFINNFYRCCNTLDDTLFESRWQSLLLKFSSTTLSSCIEIASVGSKVFLTINHIISEYLTSYILSAKHVEIAQCLYFDATLMNLEGINSYNEDESIGNHFIEDVYNARQILVKSIIAKVAEFHIKIIASRWCYNFKREASEQLNVIFANENAIRVQQNQIIPTIPQPLSVSCLVTANNWSNNKEDDKLTNEPNDSEEEDNSMIINLLVTKRKSRCETK</sequence>
<keyword evidence="2" id="KW-1185">Reference proteome</keyword>
<dbReference type="Proteomes" id="UP000789405">
    <property type="component" value="Unassembled WGS sequence"/>
</dbReference>
<dbReference type="OrthoDB" id="2443234at2759"/>
<dbReference type="EMBL" id="CAJVPY010011524">
    <property type="protein sequence ID" value="CAG8727683.1"/>
    <property type="molecule type" value="Genomic_DNA"/>
</dbReference>
<organism evidence="1 2">
    <name type="scientific">Dentiscutata erythropus</name>
    <dbReference type="NCBI Taxonomy" id="1348616"/>
    <lineage>
        <taxon>Eukaryota</taxon>
        <taxon>Fungi</taxon>
        <taxon>Fungi incertae sedis</taxon>
        <taxon>Mucoromycota</taxon>
        <taxon>Glomeromycotina</taxon>
        <taxon>Glomeromycetes</taxon>
        <taxon>Diversisporales</taxon>
        <taxon>Gigasporaceae</taxon>
        <taxon>Dentiscutata</taxon>
    </lineage>
</organism>
<name>A0A9N9NFD0_9GLOM</name>
<evidence type="ECO:0000313" key="1">
    <source>
        <dbReference type="EMBL" id="CAG8727683.1"/>
    </source>
</evidence>
<accession>A0A9N9NFD0</accession>
<comment type="caution">
    <text evidence="1">The sequence shown here is derived from an EMBL/GenBank/DDBJ whole genome shotgun (WGS) entry which is preliminary data.</text>
</comment>
<dbReference type="AlphaFoldDB" id="A0A9N9NFD0"/>
<proteinExistence type="predicted"/>
<evidence type="ECO:0000313" key="2">
    <source>
        <dbReference type="Proteomes" id="UP000789405"/>
    </source>
</evidence>